<feature type="region of interest" description="Disordered" evidence="1">
    <location>
        <begin position="1116"/>
        <end position="1178"/>
    </location>
</feature>
<feature type="region of interest" description="Disordered" evidence="1">
    <location>
        <begin position="1510"/>
        <end position="1751"/>
    </location>
</feature>
<feature type="compositionally biased region" description="Basic and acidic residues" evidence="1">
    <location>
        <begin position="122"/>
        <end position="142"/>
    </location>
</feature>
<feature type="compositionally biased region" description="Basic and acidic residues" evidence="1">
    <location>
        <begin position="813"/>
        <end position="847"/>
    </location>
</feature>
<feature type="region of interest" description="Disordered" evidence="1">
    <location>
        <begin position="927"/>
        <end position="959"/>
    </location>
</feature>
<sequence>MVKSQEASPRTLSSDRRPWISRRVDGKNVSASEKSHERAPSSGGRQGRTAEGGNPDNPARMERHGRARSPVCEFRNATHLSYQKLPLESRRGLLEGRRSRARSSVRRNTGRPAPPSMTSEFQEEKLEKSPIRRRSPRLEKLQKQTAGESFSRNGRSALSETQTPHARRTLQVSLLCNSPGRKETKVHTGSTRGVLRGEASAEGRQKREVKSTNAAASRGRGPERHPNKERAALENTGKPNYREGAGMDPRHDPLRGQGTADHVSIGREEKRIDTVEERDGDLSQSTHAVGLPDEHRQDSPHARLSHLQEQTEAPSARPIFCTPTGGLLRASLTSDSRRSWERAMLFSRTPFSDCSAFSISPPERFSASPSSFQLAAPTASDQPPRWGDLSSQPRDPAESNPPSFRPSFPESDIPANGLCRPSSRLANLQGHDTASQASVREFVSHTRGVCVGSSSAFPHFQQAQVALGNTAKRLTGLAAFGQEAGASQPLSQRRDRDVEACAVAESPAFSSRSARPQTSADILSIKGGFFGFQNAVKLDRSRFSEAAGTPVWGGGSSEGIKRISQQGDLRESESRRENDKSEALGNSRNLQRLRSESSQVVTPAIPAVPTSLHESRSSVSVVECMRDGQGKSVVGPLSRLPPRLVAGDSSASSRHSKERANSKRPREVDTRSQGDMPVLLGCLSGQNVDACIRQLDFHRSVAFSEKTKAIQGKQRSAVSRRDGVQEVEEEAGNGPKWSHDRLEKQKNEMRELTPTEVADTVREKPADCFSRVKTASARSVGACAGGVEDRLHQKRDGEETRSWQGVAQMNELASDKGENPRDRESRGLCIREETTRDQDLPTSHERQCMQGSSRGERTTLSLSSFPMRSMHDFSKELEASLSRTLCDPSRLPAQEFNDSRGPNAVSMCYKEKYAFNRKPSVRSWKFDGHQDSMERTPRRENSSSPLARSQSVNEDALSPVSRLSTQGHDMCCKSRTAAVSEPHYSCARASLSLSKAGSYISQDRRDTPLQSRFSGRASCTRGRGEAPRDGTAEIQTWGESRRTERRLVELGGGPLATQLAEHQSGEHRPNLGSGEDVSPLCWSQRSPSSEWNAPEPEARHGWRFCRDFSRMFAEETESSLRVEDMQPRRNGDREDAGIWAEPNTRKLLTRTVSAPGWEPRRSSWEEDGTKNGKRRENGCRRGVVSAPVCTDLERHSGEFSPFAFRSKKESVNDNKKAMRGVACLSPTQSERTYPPRGDCEEALRPQVLRSKSLLPSSSPTLLDDRPRKVSGGNEQTLEAETPKPVESCSQAESWSRGRGSSPRSHISPAQLNQLSLSSRVSDPGPSFGSFRLSKGTRVGKEINGSKTDTLKQSAAYPEDSSISLEEVETPKATVSADRRLDENVPRRSSLPVNDRESGSSTLSCSHLRMPSPHSYVNRHSGGESTVGVLRTHADSRATAGEYHDGRGSKDLGDTNAWEERERTHVRSRLNTGDSKTSQKGAREEGPAGPDVSDKLARECAKVLTREQTEGIFLRSPTLSAPLPPRRTPSFDGGRGFTVSPVQKPVRKAAENRCAQRGDMPDCGKSVSKNNVHSCCTKKESKKYSVSSPSRTGSSSRHCQWGHMHGGADTPYPDGFSGEKAETASEAFSSEEDLQTQTVEGAVSCRSKGRAEKRTDSLFEKGQLEGSTGGSPPSPISRREDAEIFGRSGQSCRTHVDGSQETREDSSRTKDPSAPDVRPSKIQGSVDKASRGSTAARQDSCSGPQLRCDSPDEELCAGKEGGRHKEAFVMEKNKKQTSSRRFQVTTRRSPALAEAREHNGITKLGKDWEIQEAPAMCSFGEPSVLVRRIVWEVRPGRPICRCLVAPLSEASGAVDTVSAARAGSCTSSRGRTTSAGFPFSLTDEKGTECEGGSVRLQQGTGTRLCVELLPCSICGGLPEAQFVNV</sequence>
<feature type="compositionally biased region" description="Basic and acidic residues" evidence="1">
    <location>
        <begin position="1158"/>
        <end position="1178"/>
    </location>
</feature>
<feature type="compositionally biased region" description="Polar residues" evidence="1">
    <location>
        <begin position="584"/>
        <end position="601"/>
    </location>
</feature>
<feature type="compositionally biased region" description="Polar residues" evidence="1">
    <location>
        <begin position="1468"/>
        <end position="1479"/>
    </location>
</feature>
<feature type="compositionally biased region" description="Basic and acidic residues" evidence="1">
    <location>
        <begin position="1547"/>
        <end position="1561"/>
    </location>
</feature>
<dbReference type="SMR" id="A0A086L7W3"/>
<organism evidence="2 3">
    <name type="scientific">Toxoplasma gondii FOU</name>
    <dbReference type="NCBI Taxonomy" id="943167"/>
    <lineage>
        <taxon>Eukaryota</taxon>
        <taxon>Sar</taxon>
        <taxon>Alveolata</taxon>
        <taxon>Apicomplexa</taxon>
        <taxon>Conoidasida</taxon>
        <taxon>Coccidia</taxon>
        <taxon>Eucoccidiorida</taxon>
        <taxon>Eimeriorina</taxon>
        <taxon>Sarcocystidae</taxon>
        <taxon>Toxoplasma</taxon>
    </lineage>
</organism>
<feature type="compositionally biased region" description="Basic and acidic residues" evidence="1">
    <location>
        <begin position="292"/>
        <end position="301"/>
    </location>
</feature>
<feature type="compositionally biased region" description="Polar residues" evidence="1">
    <location>
        <begin position="942"/>
        <end position="953"/>
    </location>
</feature>
<feature type="region of interest" description="Disordered" evidence="1">
    <location>
        <begin position="366"/>
        <end position="431"/>
    </location>
</feature>
<feature type="compositionally biased region" description="Basic and acidic residues" evidence="1">
    <location>
        <begin position="1206"/>
        <end position="1216"/>
    </location>
</feature>
<feature type="compositionally biased region" description="Polar residues" evidence="1">
    <location>
        <begin position="1778"/>
        <end position="1787"/>
    </location>
</feature>
<gene>
    <name evidence="2" type="ORF">TGFOU_261730</name>
</gene>
<feature type="compositionally biased region" description="Basic residues" evidence="1">
    <location>
        <begin position="99"/>
        <end position="109"/>
    </location>
</feature>
<reference evidence="2 3" key="1">
    <citation type="submission" date="2014-07" db="EMBL/GenBank/DDBJ databases">
        <authorList>
            <person name="Sibley D."/>
            <person name="Venepally P."/>
            <person name="Karamycheva S."/>
            <person name="Hadjithomas M."/>
            <person name="Khan A."/>
            <person name="Brunk B."/>
            <person name="Roos D."/>
            <person name="Caler E."/>
            <person name="Lorenzi H."/>
        </authorList>
    </citation>
    <scope>NUCLEOTIDE SEQUENCE [LARGE SCALE GENOMIC DNA]</scope>
    <source>
        <strain evidence="2 3">FOU</strain>
    </source>
</reference>
<feature type="compositionally biased region" description="Basic and acidic residues" evidence="1">
    <location>
        <begin position="1693"/>
        <end position="1712"/>
    </location>
</feature>
<feature type="compositionally biased region" description="Polar residues" evidence="1">
    <location>
        <begin position="1081"/>
        <end position="1091"/>
    </location>
</feature>
<feature type="compositionally biased region" description="Polar residues" evidence="1">
    <location>
        <begin position="1309"/>
        <end position="1320"/>
    </location>
</feature>
<evidence type="ECO:0000313" key="3">
    <source>
        <dbReference type="Proteomes" id="UP000028838"/>
    </source>
</evidence>
<feature type="compositionally biased region" description="Polar residues" evidence="1">
    <location>
        <begin position="143"/>
        <end position="176"/>
    </location>
</feature>
<dbReference type="EMBL" id="AEYH02001091">
    <property type="protein sequence ID" value="KFG52731.1"/>
    <property type="molecule type" value="Genomic_DNA"/>
</dbReference>
<feature type="compositionally biased region" description="Basic and acidic residues" evidence="1">
    <location>
        <begin position="220"/>
        <end position="232"/>
    </location>
</feature>
<feature type="region of interest" description="Disordered" evidence="1">
    <location>
        <begin position="1060"/>
        <end position="1096"/>
    </location>
</feature>
<feature type="region of interest" description="Disordered" evidence="1">
    <location>
        <begin position="1771"/>
        <end position="1790"/>
    </location>
</feature>
<feature type="region of interest" description="Disordered" evidence="1">
    <location>
        <begin position="547"/>
        <end position="612"/>
    </location>
</feature>
<protein>
    <submittedName>
        <fullName evidence="2">Uncharacterized protein</fullName>
    </submittedName>
</protein>
<feature type="compositionally biased region" description="Polar residues" evidence="1">
    <location>
        <begin position="1730"/>
        <end position="1742"/>
    </location>
</feature>
<evidence type="ECO:0000256" key="1">
    <source>
        <dbReference type="SAM" id="MobiDB-lite"/>
    </source>
</evidence>
<dbReference type="VEuPathDB" id="ToxoDB:TGFOU_261730"/>
<feature type="region of interest" description="Disordered" evidence="1">
    <location>
        <begin position="631"/>
        <end position="672"/>
    </location>
</feature>
<feature type="region of interest" description="Disordered" evidence="1">
    <location>
        <begin position="809"/>
        <end position="862"/>
    </location>
</feature>
<feature type="compositionally biased region" description="Basic and acidic residues" evidence="1">
    <location>
        <begin position="1376"/>
        <end position="1385"/>
    </location>
</feature>
<feature type="compositionally biased region" description="Polar residues" evidence="1">
    <location>
        <begin position="1"/>
        <end position="12"/>
    </location>
</feature>
<feature type="compositionally biased region" description="Basic and acidic residues" evidence="1">
    <location>
        <begin position="1437"/>
        <end position="1464"/>
    </location>
</feature>
<feature type="region of interest" description="Disordered" evidence="1">
    <location>
        <begin position="1005"/>
        <end position="1030"/>
    </location>
</feature>
<feature type="compositionally biased region" description="Basic and acidic residues" evidence="1">
    <location>
        <begin position="1116"/>
        <end position="1136"/>
    </location>
</feature>
<dbReference type="Proteomes" id="UP000028838">
    <property type="component" value="Unassembled WGS sequence"/>
</dbReference>
<feature type="compositionally biased region" description="Basic and acidic residues" evidence="1">
    <location>
        <begin position="1648"/>
        <end position="1662"/>
    </location>
</feature>
<feature type="compositionally biased region" description="Basic and acidic residues" evidence="1">
    <location>
        <begin position="264"/>
        <end position="281"/>
    </location>
</feature>
<feature type="compositionally biased region" description="Basic and acidic residues" evidence="1">
    <location>
        <begin position="927"/>
        <end position="941"/>
    </location>
</feature>
<feature type="compositionally biased region" description="Basic and acidic residues" evidence="1">
    <location>
        <begin position="568"/>
        <end position="582"/>
    </location>
</feature>
<feature type="region of interest" description="Disordered" evidence="1">
    <location>
        <begin position="1204"/>
        <end position="1425"/>
    </location>
</feature>
<dbReference type="OrthoDB" id="330528at2759"/>
<feature type="compositionally biased region" description="Basic and acidic residues" evidence="1">
    <location>
        <begin position="1480"/>
        <end position="1495"/>
    </location>
</feature>
<comment type="caution">
    <text evidence="2">The sequence shown here is derived from an EMBL/GenBank/DDBJ whole genome shotgun (WGS) entry which is preliminary data.</text>
</comment>
<proteinExistence type="predicted"/>
<feature type="region of interest" description="Disordered" evidence="1">
    <location>
        <begin position="1"/>
        <end position="322"/>
    </location>
</feature>
<name>A0A086L7W3_TOXGO</name>
<feature type="compositionally biased region" description="Basic and acidic residues" evidence="1">
    <location>
        <begin position="199"/>
        <end position="210"/>
    </location>
</feature>
<evidence type="ECO:0000313" key="2">
    <source>
        <dbReference type="EMBL" id="KFG52731.1"/>
    </source>
</evidence>
<feature type="compositionally biased region" description="Polar residues" evidence="1">
    <location>
        <begin position="849"/>
        <end position="862"/>
    </location>
</feature>
<feature type="compositionally biased region" description="Low complexity" evidence="1">
    <location>
        <begin position="1584"/>
        <end position="1595"/>
    </location>
</feature>
<feature type="compositionally biased region" description="Low complexity" evidence="1">
    <location>
        <begin position="1248"/>
        <end position="1261"/>
    </location>
</feature>
<accession>A0A086L7W3</accession>
<feature type="compositionally biased region" description="Low complexity" evidence="1">
    <location>
        <begin position="1293"/>
        <end position="1308"/>
    </location>
</feature>
<feature type="region of interest" description="Disordered" evidence="1">
    <location>
        <begin position="713"/>
        <end position="740"/>
    </location>
</feature>
<feature type="region of interest" description="Disordered" evidence="1">
    <location>
        <begin position="1437"/>
        <end position="1495"/>
    </location>
</feature>
<feature type="compositionally biased region" description="Basic and acidic residues" evidence="1">
    <location>
        <begin position="87"/>
        <end position="98"/>
    </location>
</feature>
<feature type="compositionally biased region" description="Basic and acidic residues" evidence="1">
    <location>
        <begin position="13"/>
        <end position="26"/>
    </location>
</feature>
<feature type="compositionally biased region" description="Basic and acidic residues" evidence="1">
    <location>
        <begin position="658"/>
        <end position="672"/>
    </location>
</feature>